<dbReference type="InterPro" id="IPR036457">
    <property type="entry name" value="PPM-type-like_dom_sf"/>
</dbReference>
<dbReference type="InterPro" id="IPR015655">
    <property type="entry name" value="PP2C"/>
</dbReference>
<reference evidence="2" key="1">
    <citation type="submission" date="2020-05" db="EMBL/GenBank/DDBJ databases">
        <authorList>
            <person name="Chiriac C."/>
            <person name="Salcher M."/>
            <person name="Ghai R."/>
            <person name="Kavagutti S V."/>
        </authorList>
    </citation>
    <scope>NUCLEOTIDE SEQUENCE</scope>
</reference>
<dbReference type="InterPro" id="IPR001932">
    <property type="entry name" value="PPM-type_phosphatase-like_dom"/>
</dbReference>
<dbReference type="PANTHER" id="PTHR47992">
    <property type="entry name" value="PROTEIN PHOSPHATASE"/>
    <property type="match status" value="1"/>
</dbReference>
<evidence type="ECO:0000313" key="2">
    <source>
        <dbReference type="EMBL" id="CAB4877328.1"/>
    </source>
</evidence>
<proteinExistence type="predicted"/>
<dbReference type="PROSITE" id="PS51746">
    <property type="entry name" value="PPM_2"/>
    <property type="match status" value="1"/>
</dbReference>
<accession>A0A6J7E5J6</accession>
<dbReference type="EMBL" id="CAFBLW010000048">
    <property type="protein sequence ID" value="CAB4877328.1"/>
    <property type="molecule type" value="Genomic_DNA"/>
</dbReference>
<dbReference type="AlphaFoldDB" id="A0A6J7E5J6"/>
<dbReference type="SUPFAM" id="SSF81606">
    <property type="entry name" value="PP2C-like"/>
    <property type="match status" value="1"/>
</dbReference>
<evidence type="ECO:0000259" key="1">
    <source>
        <dbReference type="PROSITE" id="PS51746"/>
    </source>
</evidence>
<dbReference type="Pfam" id="PF13672">
    <property type="entry name" value="PP2C_2"/>
    <property type="match status" value="1"/>
</dbReference>
<dbReference type="SMART" id="SM00331">
    <property type="entry name" value="PP2C_SIG"/>
    <property type="match status" value="1"/>
</dbReference>
<dbReference type="CDD" id="cd00143">
    <property type="entry name" value="PP2Cc"/>
    <property type="match status" value="1"/>
</dbReference>
<organism evidence="2">
    <name type="scientific">freshwater metagenome</name>
    <dbReference type="NCBI Taxonomy" id="449393"/>
    <lineage>
        <taxon>unclassified sequences</taxon>
        <taxon>metagenomes</taxon>
        <taxon>ecological metagenomes</taxon>
    </lineage>
</organism>
<protein>
    <submittedName>
        <fullName evidence="2">Unannotated protein</fullName>
    </submittedName>
</protein>
<feature type="domain" description="PPM-type phosphatase" evidence="1">
    <location>
        <begin position="24"/>
        <end position="259"/>
    </location>
</feature>
<sequence length="275" mass="28910">MSHSHAPSPKLPITLGVMSRYFFAASSRSAVGLVRNGNEDSALIDSRVIAVADGMGGHAGGEVASATAINTLAKIIPVISSDEIDSDSAEDLFLNSLYSVDEQIKIVADEDPGLSGMGTTLTALFLQGESVALLHVGDSRAYRLRGSSIEQLSADHTVLQELISKGAISISEAADHPQRSILTQALMGEGNLEAALQLFSVEAKDRYLLCSDGLTGVLSEKEIKSLIKGKDRDEAISALIDATYINGAPDNVTVVIADVVESPETKLRKFGAAEA</sequence>
<dbReference type="SMART" id="SM00332">
    <property type="entry name" value="PP2Cc"/>
    <property type="match status" value="1"/>
</dbReference>
<gene>
    <name evidence="2" type="ORF">UFOPK3461_00680</name>
</gene>
<dbReference type="GO" id="GO:0004722">
    <property type="term" value="F:protein serine/threonine phosphatase activity"/>
    <property type="evidence" value="ECO:0007669"/>
    <property type="project" value="InterPro"/>
</dbReference>
<name>A0A6J7E5J6_9ZZZZ</name>
<dbReference type="Gene3D" id="3.60.40.10">
    <property type="entry name" value="PPM-type phosphatase domain"/>
    <property type="match status" value="1"/>
</dbReference>